<accession>A0A6P1C4G4</accession>
<dbReference type="EMBL" id="JACHBF010000001">
    <property type="protein sequence ID" value="MBB6489637.1"/>
    <property type="molecule type" value="Genomic_DNA"/>
</dbReference>
<reference evidence="1 4" key="2">
    <citation type="submission" date="2020-08" db="EMBL/GenBank/DDBJ databases">
        <title>Genomic Encyclopedia of Type Strains, Phase IV (KMG-V): Genome sequencing to study the core and pangenomes of soil and plant-associated prokaryotes.</title>
        <authorList>
            <person name="Whitman W."/>
        </authorList>
    </citation>
    <scope>NUCLEOTIDE SEQUENCE [LARGE SCALE GENOMIC DNA]</scope>
    <source>
        <strain evidence="1 4">SEMIA 4059</strain>
    </source>
</reference>
<dbReference type="EMBL" id="JAADZA010000012">
    <property type="protein sequence ID" value="NEV11968.1"/>
    <property type="molecule type" value="Genomic_DNA"/>
</dbReference>
<dbReference type="Proteomes" id="UP000471190">
    <property type="component" value="Unassembled WGS sequence"/>
</dbReference>
<name>A0A6P1C4G4_RHITR</name>
<keyword evidence="4" id="KW-1185">Reference proteome</keyword>
<organism evidence="2 3">
    <name type="scientific">Rhizobium tropici</name>
    <dbReference type="NCBI Taxonomy" id="398"/>
    <lineage>
        <taxon>Bacteria</taxon>
        <taxon>Pseudomonadati</taxon>
        <taxon>Pseudomonadota</taxon>
        <taxon>Alphaproteobacteria</taxon>
        <taxon>Hyphomicrobiales</taxon>
        <taxon>Rhizobiaceae</taxon>
        <taxon>Rhizobium/Agrobacterium group</taxon>
        <taxon>Rhizobium</taxon>
    </lineage>
</organism>
<evidence type="ECO:0000313" key="3">
    <source>
        <dbReference type="Proteomes" id="UP000471190"/>
    </source>
</evidence>
<reference evidence="2 3" key="1">
    <citation type="submission" date="2020-02" db="EMBL/GenBank/DDBJ databases">
        <title>Draft genome sequence of Rhizobium tropici.</title>
        <authorList>
            <person name="Khayi S."/>
            <person name="Jemo M."/>
        </authorList>
    </citation>
    <scope>NUCLEOTIDE SEQUENCE [LARGE SCALE GENOMIC DNA]</scope>
    <source>
        <strain evidence="2 3">A12</strain>
    </source>
</reference>
<gene>
    <name evidence="1" type="ORF">GGD45_000021</name>
    <name evidence="2" type="ORF">GXW80_13315</name>
</gene>
<evidence type="ECO:0000313" key="2">
    <source>
        <dbReference type="EMBL" id="NEV11968.1"/>
    </source>
</evidence>
<sequence>MHGKKLSVSGPDPMRLKKNWRQIRGWNISPSLPLSPHGVSEELISWAIVGQRLHGTAPDGFRLQH</sequence>
<dbReference type="RefSeq" id="WP_015338460.1">
    <property type="nucleotide sequence ID" value="NZ_JAADZA010000012.1"/>
</dbReference>
<evidence type="ECO:0000313" key="4">
    <source>
        <dbReference type="Proteomes" id="UP000526625"/>
    </source>
</evidence>
<protein>
    <submittedName>
        <fullName evidence="2">Uncharacterized protein</fullName>
    </submittedName>
</protein>
<dbReference type="Proteomes" id="UP000526625">
    <property type="component" value="Unassembled WGS sequence"/>
</dbReference>
<dbReference type="AlphaFoldDB" id="A0A6P1C4G4"/>
<proteinExistence type="predicted"/>
<evidence type="ECO:0000313" key="1">
    <source>
        <dbReference type="EMBL" id="MBB6489637.1"/>
    </source>
</evidence>
<comment type="caution">
    <text evidence="2">The sequence shown here is derived from an EMBL/GenBank/DDBJ whole genome shotgun (WGS) entry which is preliminary data.</text>
</comment>